<feature type="domain" description="DUF1858" evidence="2">
    <location>
        <begin position="8"/>
        <end position="64"/>
    </location>
</feature>
<dbReference type="PANTHER" id="PTHR30006">
    <property type="entry name" value="THIAMINE-BINDING PERIPLASMIC PROTEIN-RELATED"/>
    <property type="match status" value="1"/>
</dbReference>
<dbReference type="GO" id="GO:0030975">
    <property type="term" value="F:thiamine binding"/>
    <property type="evidence" value="ECO:0007669"/>
    <property type="project" value="TreeGrafter"/>
</dbReference>
<dbReference type="GO" id="GO:0015888">
    <property type="term" value="P:thiamine transport"/>
    <property type="evidence" value="ECO:0007669"/>
    <property type="project" value="TreeGrafter"/>
</dbReference>
<dbReference type="GO" id="GO:0030976">
    <property type="term" value="F:thiamine pyrophosphate binding"/>
    <property type="evidence" value="ECO:0007669"/>
    <property type="project" value="TreeGrafter"/>
</dbReference>
<dbReference type="PANTHER" id="PTHR30006:SF2">
    <property type="entry name" value="ABC TRANSPORTER SUBSTRATE-BINDING PROTEIN"/>
    <property type="match status" value="1"/>
</dbReference>
<dbReference type="RefSeq" id="WP_132246471.1">
    <property type="nucleotide sequence ID" value="NZ_SLWV01000020.1"/>
</dbReference>
<reference evidence="3 4" key="1">
    <citation type="submission" date="2019-03" db="EMBL/GenBank/DDBJ databases">
        <title>Genomic Encyclopedia of Type Strains, Phase IV (KMG-IV): sequencing the most valuable type-strain genomes for metagenomic binning, comparative biology and taxonomic classification.</title>
        <authorList>
            <person name="Goeker M."/>
        </authorList>
    </citation>
    <scope>NUCLEOTIDE SEQUENCE [LARGE SCALE GENOMIC DNA]</scope>
    <source>
        <strain evidence="3 4">DSM 102940</strain>
    </source>
</reference>
<keyword evidence="1" id="KW-0732">Signal</keyword>
<organism evidence="3 4">
    <name type="scientific">Marinisporobacter balticus</name>
    <dbReference type="NCBI Taxonomy" id="2018667"/>
    <lineage>
        <taxon>Bacteria</taxon>
        <taxon>Bacillati</taxon>
        <taxon>Bacillota</taxon>
        <taxon>Clostridia</taxon>
        <taxon>Peptostreptococcales</taxon>
        <taxon>Thermotaleaceae</taxon>
        <taxon>Marinisporobacter</taxon>
    </lineage>
</organism>
<accession>A0A4R2KM86</accession>
<comment type="caution">
    <text evidence="3">The sequence shown here is derived from an EMBL/GenBank/DDBJ whole genome shotgun (WGS) entry which is preliminary data.</text>
</comment>
<evidence type="ECO:0000313" key="3">
    <source>
        <dbReference type="EMBL" id="TCO71836.1"/>
    </source>
</evidence>
<dbReference type="EMBL" id="SLWV01000020">
    <property type="protein sequence ID" value="TCO71836.1"/>
    <property type="molecule type" value="Genomic_DNA"/>
</dbReference>
<dbReference type="GO" id="GO:0030288">
    <property type="term" value="C:outer membrane-bounded periplasmic space"/>
    <property type="evidence" value="ECO:0007669"/>
    <property type="project" value="TreeGrafter"/>
</dbReference>
<dbReference type="Proteomes" id="UP000294919">
    <property type="component" value="Unassembled WGS sequence"/>
</dbReference>
<evidence type="ECO:0000256" key="1">
    <source>
        <dbReference type="ARBA" id="ARBA00022729"/>
    </source>
</evidence>
<dbReference type="Gene3D" id="3.40.190.10">
    <property type="entry name" value="Periplasmic binding protein-like II"/>
    <property type="match status" value="2"/>
</dbReference>
<keyword evidence="4" id="KW-1185">Reference proteome</keyword>
<name>A0A4R2KM86_9FIRM</name>
<dbReference type="AlphaFoldDB" id="A0A4R2KM86"/>
<protein>
    <submittedName>
        <fullName evidence="3">ABC-type Fe3+ transport system substrate-binding protein</fullName>
    </submittedName>
</protein>
<evidence type="ECO:0000313" key="4">
    <source>
        <dbReference type="Proteomes" id="UP000294919"/>
    </source>
</evidence>
<sequence>MENKYFDRKDTLFDITQKYKEAIDLLVSVGIDNIKDEKQRATIGKSITLETALNMKKINVDTFVEQLVDIIENKQDENESIKDTDIRIEGVLPCPVRVPLMEAFQKWLEENKDVLDRTIGYELKAASMGVDWLKASLEKKESEDILADLFISAGFDLFFDKNLIGKYKSENVFEDITSMHHYNKDFENESIKLKDPDKQYSMIGVVPAVFLVNTEELDGRKMPTSWEDLLSEVFENKVSLPIGDFDLFNAILLNIHQKYGEEGVKKLGKSLLRSMHPSEMVKSHIKKTERPIVTIMPYFFTKMTKRGGPMRAIWPKDGAIISPIFMLSKKEKKEKLKPIVDFFASKEIGEILSHNGKFPSVNPNVDNMISSEHKYMWLGWDYIKNNDIGNLIKKCEKLFNEAVREV</sequence>
<dbReference type="Pfam" id="PF08984">
    <property type="entry name" value="DUF1858"/>
    <property type="match status" value="1"/>
</dbReference>
<dbReference type="Pfam" id="PF13343">
    <property type="entry name" value="SBP_bac_6"/>
    <property type="match status" value="1"/>
</dbReference>
<proteinExistence type="predicted"/>
<evidence type="ECO:0000259" key="2">
    <source>
        <dbReference type="Pfam" id="PF08984"/>
    </source>
</evidence>
<dbReference type="Gene3D" id="1.10.3910.10">
    <property type="entry name" value="SP0561-like"/>
    <property type="match status" value="1"/>
</dbReference>
<dbReference type="InterPro" id="IPR038062">
    <property type="entry name" value="ScdA-like_N_sf"/>
</dbReference>
<dbReference type="SUPFAM" id="SSF53850">
    <property type="entry name" value="Periplasmic binding protein-like II"/>
    <property type="match status" value="1"/>
</dbReference>
<dbReference type="SUPFAM" id="SSF140683">
    <property type="entry name" value="SP0561-like"/>
    <property type="match status" value="1"/>
</dbReference>
<dbReference type="InterPro" id="IPR015077">
    <property type="entry name" value="DUF1858"/>
</dbReference>
<gene>
    <name evidence="3" type="ORF">EV214_12056</name>
</gene>
<dbReference type="OrthoDB" id="9766989at2"/>